<organism evidence="3 7">
    <name type="scientific">Rotaria sordida</name>
    <dbReference type="NCBI Taxonomy" id="392033"/>
    <lineage>
        <taxon>Eukaryota</taxon>
        <taxon>Metazoa</taxon>
        <taxon>Spiralia</taxon>
        <taxon>Gnathifera</taxon>
        <taxon>Rotifera</taxon>
        <taxon>Eurotatoria</taxon>
        <taxon>Bdelloidea</taxon>
        <taxon>Philodinida</taxon>
        <taxon>Philodinidae</taxon>
        <taxon>Rotaria</taxon>
    </lineage>
</organism>
<feature type="region of interest" description="Disordered" evidence="1">
    <location>
        <begin position="83"/>
        <end position="120"/>
    </location>
</feature>
<evidence type="ECO:0000256" key="1">
    <source>
        <dbReference type="SAM" id="MobiDB-lite"/>
    </source>
</evidence>
<dbReference type="EMBL" id="CAJNOO010003551">
    <property type="protein sequence ID" value="CAF1343260.1"/>
    <property type="molecule type" value="Genomic_DNA"/>
</dbReference>
<evidence type="ECO:0000313" key="7">
    <source>
        <dbReference type="Proteomes" id="UP000663882"/>
    </source>
</evidence>
<accession>A0A815GUX7</accession>
<dbReference type="EMBL" id="CAJNOH010002283">
    <property type="protein sequence ID" value="CAF1284369.1"/>
    <property type="molecule type" value="Genomic_DNA"/>
</dbReference>
<protein>
    <submittedName>
        <fullName evidence="3">Uncharacterized protein</fullName>
    </submittedName>
</protein>
<comment type="caution">
    <text evidence="3">The sequence shown here is derived from an EMBL/GenBank/DDBJ whole genome shotgun (WGS) entry which is preliminary data.</text>
</comment>
<reference evidence="3" key="1">
    <citation type="submission" date="2021-02" db="EMBL/GenBank/DDBJ databases">
        <authorList>
            <person name="Nowell W R."/>
        </authorList>
    </citation>
    <scope>NUCLEOTIDE SEQUENCE</scope>
</reference>
<evidence type="ECO:0000313" key="5">
    <source>
        <dbReference type="EMBL" id="CAF1562329.1"/>
    </source>
</evidence>
<feature type="compositionally biased region" description="Low complexity" evidence="1">
    <location>
        <begin position="90"/>
        <end position="108"/>
    </location>
</feature>
<feature type="compositionally biased region" description="Basic residues" evidence="1">
    <location>
        <begin position="109"/>
        <end position="120"/>
    </location>
</feature>
<keyword evidence="6" id="KW-1185">Reference proteome</keyword>
<sequence>MYPPALEEFSFITDNTYETKHILGIEQIIMKDKENKITTDFGSGGKFLYTSIFIENSPTASGKRENVTRKMYTNDMIEIGAARHNEEKLLSSSPKASPLIQQQQSSSSVHHHHHYQKHHH</sequence>
<evidence type="ECO:0000313" key="6">
    <source>
        <dbReference type="Proteomes" id="UP000663870"/>
    </source>
</evidence>
<dbReference type="OrthoDB" id="5590282at2759"/>
<gene>
    <name evidence="5" type="ORF">JXQ802_LOCUS44462</name>
    <name evidence="2" type="ORF">PYM288_LOCUS29053</name>
    <name evidence="3" type="ORF">RFH988_LOCUS31900</name>
    <name evidence="4" type="ORF">SEV965_LOCUS32221</name>
</gene>
<name>A0A815GUX7_9BILA</name>
<dbReference type="Proteomes" id="UP000663882">
    <property type="component" value="Unassembled WGS sequence"/>
</dbReference>
<evidence type="ECO:0000313" key="2">
    <source>
        <dbReference type="EMBL" id="CAF1284369.1"/>
    </source>
</evidence>
<dbReference type="Proteomes" id="UP000663854">
    <property type="component" value="Unassembled WGS sequence"/>
</dbReference>
<dbReference type="Proteomes" id="UP000663870">
    <property type="component" value="Unassembled WGS sequence"/>
</dbReference>
<evidence type="ECO:0000313" key="4">
    <source>
        <dbReference type="EMBL" id="CAF1419164.1"/>
    </source>
</evidence>
<dbReference type="AlphaFoldDB" id="A0A815GUX7"/>
<proteinExistence type="predicted"/>
<dbReference type="EMBL" id="CAJNOU010003956">
    <property type="protein sequence ID" value="CAF1419164.1"/>
    <property type="molecule type" value="Genomic_DNA"/>
</dbReference>
<evidence type="ECO:0000313" key="3">
    <source>
        <dbReference type="EMBL" id="CAF1343260.1"/>
    </source>
</evidence>
<dbReference type="Proteomes" id="UP000663889">
    <property type="component" value="Unassembled WGS sequence"/>
</dbReference>
<dbReference type="EMBL" id="CAJNOL010003431">
    <property type="protein sequence ID" value="CAF1562329.1"/>
    <property type="molecule type" value="Genomic_DNA"/>
</dbReference>